<gene>
    <name evidence="1" type="ORF">DEJ46_38950</name>
</gene>
<sequence length="121" mass="12850">MLSLDRVRARIAEVEISEAAMCPVRVLPQGARVGDVLPAPGRPPGCGQRHIGDCKLAGPQKRPLSSDDARRALTEGGIRACEICRPDSELGILGRSSIRPPDTQVLRPLLLGTLPQADAVV</sequence>
<reference evidence="1 2" key="1">
    <citation type="submission" date="2018-05" db="EMBL/GenBank/DDBJ databases">
        <title>Streptomyces venezuelae.</title>
        <authorList>
            <person name="Kim W."/>
            <person name="Lee N."/>
            <person name="Cho B.-K."/>
        </authorList>
    </citation>
    <scope>NUCLEOTIDE SEQUENCE [LARGE SCALE GENOMIC DNA]</scope>
    <source>
        <strain evidence="1 2">ATCC 15068</strain>
    </source>
</reference>
<dbReference type="EMBL" id="CP029194">
    <property type="protein sequence ID" value="QES24322.1"/>
    <property type="molecule type" value="Genomic_DNA"/>
</dbReference>
<evidence type="ECO:0000313" key="1">
    <source>
        <dbReference type="EMBL" id="QES24322.1"/>
    </source>
</evidence>
<dbReference type="Proteomes" id="UP000324106">
    <property type="component" value="Chromosome"/>
</dbReference>
<dbReference type="AlphaFoldDB" id="A0A5P2B161"/>
<accession>A0A5P2B161</accession>
<protein>
    <submittedName>
        <fullName evidence="1">Uncharacterized protein</fullName>
    </submittedName>
</protein>
<proteinExistence type="predicted"/>
<dbReference type="InterPro" id="IPR046200">
    <property type="entry name" value="DUF6233"/>
</dbReference>
<dbReference type="Pfam" id="PF19746">
    <property type="entry name" value="DUF6233"/>
    <property type="match status" value="1"/>
</dbReference>
<organism evidence="1 2">
    <name type="scientific">Streptomyces venezuelae</name>
    <dbReference type="NCBI Taxonomy" id="54571"/>
    <lineage>
        <taxon>Bacteria</taxon>
        <taxon>Bacillati</taxon>
        <taxon>Actinomycetota</taxon>
        <taxon>Actinomycetes</taxon>
        <taxon>Kitasatosporales</taxon>
        <taxon>Streptomycetaceae</taxon>
        <taxon>Streptomyces</taxon>
    </lineage>
</organism>
<name>A0A5P2B161_STRVZ</name>
<evidence type="ECO:0000313" key="2">
    <source>
        <dbReference type="Proteomes" id="UP000324106"/>
    </source>
</evidence>